<accession>A0ABN9WL35</accession>
<comment type="caution">
    <text evidence="2">The sequence shown here is derived from an EMBL/GenBank/DDBJ whole genome shotgun (WGS) entry which is preliminary data.</text>
</comment>
<evidence type="ECO:0000313" key="2">
    <source>
        <dbReference type="EMBL" id="CAK0887264.1"/>
    </source>
</evidence>
<feature type="non-terminal residue" evidence="2">
    <location>
        <position position="1596"/>
    </location>
</feature>
<evidence type="ECO:0000256" key="1">
    <source>
        <dbReference type="SAM" id="MobiDB-lite"/>
    </source>
</evidence>
<dbReference type="Proteomes" id="UP001189429">
    <property type="component" value="Unassembled WGS sequence"/>
</dbReference>
<sequence>VLAGIEGYTETWQHRLPLRRIRESRRVALDSDGGLEIVDPSGFGLLPLARGAAVPARVAGDCGMLTALSNGELQGHHAAGTRLAVIMGAFGLEVPSDEVAIAGVVKSAVALVNWGEARRWWFAELVPSPKYAIYERDKPSGDGRDRRHLPTRGNDFVSGFVPLSQAADHFRPTDLAAGVHAEGSVALEHRVHCHVLALAFGCDCLDARNLASLELFAWRVLQIERTERVIPKAPFVQGLAKMTEHALHDGGGLAMREVTAHMATPAEHVGRALKQNRLPREELVANSRASLPLSGQSSARRRVSLVNDVAQCPDLLVSDAAVALSALREAVERLRVSSSPLLADWSVPSGKGALADLLHSDDLYAVAAGAALGSYDIDKLRVSKGDLVPKDAASVTSPEAAKLIDAPHVHILKSDAELRADVDSGALRGQPYWDPILRNSRAKKLEFLRALSAAGLPTWRRRVRCRVGCFFVKEKGSMLRLVIDSRLSASDESFRMVQERLGRVAQAELDSPGDDELVGFSIDLTDGFCQFKCDALASMFGLGYTGTASSVADEFGIALNDVFDDDLQAADPVQPTEVLEACFLGMAMGWSWALYFCNERPACIGPRVPALAPYVDNANMLAVGRDEGRRVFDLVLGALRRRGFALRDHVDGEPVFEFLGLVLDGPRRRLRRARCWRLWSALGRVLTLGRLSGDAMRVLCGHRCHHFGLRPPLLSILQRVYAFSREQLGKVAILPADVWGELWIARSMLPFADADLRRPLCRTVWCSDASLLGYAFHETTAGLAEVFDVAQWKERWRFREVMEHVDRESRDVPAAAAIGPDTGQDWATVMVGAVREDTRVPSAAVAAPSRLGAPYRHFERVEGTVPPLPGRLTHAGRWSLVVAGCWRRREAIHLLEARAALLGLRRAAGSAGGQDAVVVSLGDSLSELLAQERGRACNYALNSCCREAAAWQVAAGVDWRRRNVDADRNPSDKDSRLGDRGKLAPGDTFTLHGPARQRAQRRADASNLLQRDLVSAAWAAVAPSTPERGLAAAELRCVAGPEAARPSAGRHASRFVLEPFAGCDHLSGAALQAGLDVAVPFELDNCSHFDIRRLGILGLIIEWIRQGRVWWVHLGLATVSFAEAAGPPGAGLTWRPPPVLGQRQGSYVRLAALPPLSSAGSAPPVLGVFAFLPSGGALGLVAGAARPRPARKVAVAKRRAARGGVTSKALEDLNEAQPAPEAAAATERAACGGAALAAPTAREARPAAAMPAGLSRGEQASRRAAEGGPSSEWGLTTKDRYSAAFDEFQAWAVLREQPVMKLAKDVDNLDAIPVTFFEGLYLRKKATSIARDGLFGKIFELGLDAGPNVRPRCRRSLQGFRRDDPPVSAGPRPGEAAALVAAALLEDGPLRSGLSGRAFGGQYDPLTRPPETLNILRENSVAPDPVRAAAVGAPVPSTLTAARKRQAAGLADRGVFDGTVLDKLWGLGFEFALEVFLGLQKCAIPCQPLFSPLSLGEYERHILKGAQLAVLNPPRVTPHLAWHDGASPAMHLQLLDLKMLQTKGRWSAPRSVKRYKGKLLRQAAAIRNKIPAGAALPDPAGRDSLKKMMLAAANSI</sequence>
<evidence type="ECO:0000313" key="3">
    <source>
        <dbReference type="Proteomes" id="UP001189429"/>
    </source>
</evidence>
<feature type="compositionally biased region" description="Basic and acidic residues" evidence="1">
    <location>
        <begin position="964"/>
        <end position="982"/>
    </location>
</feature>
<feature type="non-terminal residue" evidence="2">
    <location>
        <position position="1"/>
    </location>
</feature>
<dbReference type="EMBL" id="CAUYUJ010018916">
    <property type="protein sequence ID" value="CAK0887264.1"/>
    <property type="molecule type" value="Genomic_DNA"/>
</dbReference>
<organism evidence="2 3">
    <name type="scientific">Prorocentrum cordatum</name>
    <dbReference type="NCBI Taxonomy" id="2364126"/>
    <lineage>
        <taxon>Eukaryota</taxon>
        <taxon>Sar</taxon>
        <taxon>Alveolata</taxon>
        <taxon>Dinophyceae</taxon>
        <taxon>Prorocentrales</taxon>
        <taxon>Prorocentraceae</taxon>
        <taxon>Prorocentrum</taxon>
    </lineage>
</organism>
<keyword evidence="3" id="KW-1185">Reference proteome</keyword>
<proteinExistence type="predicted"/>
<feature type="region of interest" description="Disordered" evidence="1">
    <location>
        <begin position="964"/>
        <end position="1002"/>
    </location>
</feature>
<protein>
    <recommendedName>
        <fullName evidence="4">DNA-directed DNA polymerase</fullName>
    </recommendedName>
</protein>
<feature type="region of interest" description="Disordered" evidence="1">
    <location>
        <begin position="1242"/>
        <end position="1275"/>
    </location>
</feature>
<reference evidence="2" key="1">
    <citation type="submission" date="2023-10" db="EMBL/GenBank/DDBJ databases">
        <authorList>
            <person name="Chen Y."/>
            <person name="Shah S."/>
            <person name="Dougan E. K."/>
            <person name="Thang M."/>
            <person name="Chan C."/>
        </authorList>
    </citation>
    <scope>NUCLEOTIDE SEQUENCE [LARGE SCALE GENOMIC DNA]</scope>
</reference>
<gene>
    <name evidence="2" type="ORF">PCOR1329_LOCUS68372</name>
</gene>
<evidence type="ECO:0008006" key="4">
    <source>
        <dbReference type="Google" id="ProtNLM"/>
    </source>
</evidence>
<feature type="compositionally biased region" description="Low complexity" evidence="1">
    <location>
        <begin position="1242"/>
        <end position="1253"/>
    </location>
</feature>
<name>A0ABN9WL35_9DINO</name>